<evidence type="ECO:0000256" key="7">
    <source>
        <dbReference type="ARBA" id="ARBA00023157"/>
    </source>
</evidence>
<keyword evidence="5" id="KW-0521">NADP</keyword>
<evidence type="ECO:0000256" key="6">
    <source>
        <dbReference type="ARBA" id="ARBA00023002"/>
    </source>
</evidence>
<dbReference type="InterPro" id="IPR001100">
    <property type="entry name" value="Pyr_nuc-diS_OxRdtase"/>
</dbReference>
<comment type="caution">
    <text evidence="12">The sequence shown here is derived from an EMBL/GenBank/DDBJ whole genome shotgun (WGS) entry which is preliminary data.</text>
</comment>
<dbReference type="InterPro" id="IPR023753">
    <property type="entry name" value="FAD/NAD-binding_dom"/>
</dbReference>
<reference evidence="12 13" key="1">
    <citation type="journal article" date="2020" name="ISME J.">
        <title>Comparative genomics reveals insights into cyanobacterial evolution and habitat adaptation.</title>
        <authorList>
            <person name="Chen M.Y."/>
            <person name="Teng W.K."/>
            <person name="Zhao L."/>
            <person name="Hu C.X."/>
            <person name="Zhou Y.K."/>
            <person name="Han B.P."/>
            <person name="Song L.R."/>
            <person name="Shu W.S."/>
        </authorList>
    </citation>
    <scope>NUCLEOTIDE SEQUENCE [LARGE SCALE GENOMIC DNA]</scope>
    <source>
        <strain evidence="12 13">FACHB-723</strain>
    </source>
</reference>
<dbReference type="Gene3D" id="3.50.50.60">
    <property type="entry name" value="FAD/NAD(P)-binding domain"/>
    <property type="match status" value="2"/>
</dbReference>
<dbReference type="RefSeq" id="WP_190404067.1">
    <property type="nucleotide sequence ID" value="NZ_JACJQB010000032.1"/>
</dbReference>
<gene>
    <name evidence="12" type="ORF">H6F41_13925</name>
</gene>
<evidence type="ECO:0000256" key="1">
    <source>
        <dbReference type="ARBA" id="ARBA00001974"/>
    </source>
</evidence>
<comment type="cofactor">
    <cofactor evidence="1">
        <name>FAD</name>
        <dbReference type="ChEBI" id="CHEBI:57692"/>
    </cofactor>
</comment>
<evidence type="ECO:0000259" key="10">
    <source>
        <dbReference type="Pfam" id="PF02852"/>
    </source>
</evidence>
<dbReference type="SUPFAM" id="SSF55424">
    <property type="entry name" value="FAD/NAD-linked reductases, dimerisation (C-terminal) domain"/>
    <property type="match status" value="1"/>
</dbReference>
<evidence type="ECO:0000313" key="12">
    <source>
        <dbReference type="EMBL" id="MBD2189238.1"/>
    </source>
</evidence>
<evidence type="ECO:0000259" key="11">
    <source>
        <dbReference type="Pfam" id="PF07992"/>
    </source>
</evidence>
<dbReference type="PRINTS" id="PR00411">
    <property type="entry name" value="PNDRDTASEI"/>
</dbReference>
<comment type="similarity">
    <text evidence="2 9">Belongs to the class-I pyridine nucleotide-disulfide oxidoreductase family.</text>
</comment>
<keyword evidence="4 9" id="KW-0274">FAD</keyword>
<feature type="domain" description="Pyridine nucleotide-disulphide oxidoreductase dimerisation" evidence="10">
    <location>
        <begin position="391"/>
        <end position="500"/>
    </location>
</feature>
<evidence type="ECO:0000256" key="4">
    <source>
        <dbReference type="ARBA" id="ARBA00022827"/>
    </source>
</evidence>
<dbReference type="PIRSF" id="PIRSF000350">
    <property type="entry name" value="Mercury_reductase_MerA"/>
    <property type="match status" value="1"/>
</dbReference>
<evidence type="ECO:0000256" key="2">
    <source>
        <dbReference type="ARBA" id="ARBA00007532"/>
    </source>
</evidence>
<dbReference type="EMBL" id="JACJQB010000032">
    <property type="protein sequence ID" value="MBD2189238.1"/>
    <property type="molecule type" value="Genomic_DNA"/>
</dbReference>
<dbReference type="PANTHER" id="PTHR43014:SF2">
    <property type="entry name" value="MERCURIC REDUCTASE"/>
    <property type="match status" value="1"/>
</dbReference>
<proteinExistence type="inferred from homology"/>
<dbReference type="PANTHER" id="PTHR43014">
    <property type="entry name" value="MERCURIC REDUCTASE"/>
    <property type="match status" value="1"/>
</dbReference>
<dbReference type="Gene3D" id="3.30.390.30">
    <property type="match status" value="1"/>
</dbReference>
<dbReference type="SUPFAM" id="SSF51905">
    <property type="entry name" value="FAD/NAD(P)-binding domain"/>
    <property type="match status" value="1"/>
</dbReference>
<keyword evidence="8 9" id="KW-0676">Redox-active center</keyword>
<dbReference type="NCBIfam" id="NF004991">
    <property type="entry name" value="PRK06370.1-3"/>
    <property type="match status" value="1"/>
</dbReference>
<evidence type="ECO:0000256" key="9">
    <source>
        <dbReference type="RuleBase" id="RU003691"/>
    </source>
</evidence>
<keyword evidence="13" id="KW-1185">Reference proteome</keyword>
<keyword evidence="3 9" id="KW-0285">Flavoprotein</keyword>
<evidence type="ECO:0000256" key="8">
    <source>
        <dbReference type="ARBA" id="ARBA00023284"/>
    </source>
</evidence>
<dbReference type="PRINTS" id="PR00368">
    <property type="entry name" value="FADPNR"/>
</dbReference>
<dbReference type="InterPro" id="IPR004099">
    <property type="entry name" value="Pyr_nucl-diS_OxRdtase_dimer"/>
</dbReference>
<protein>
    <submittedName>
        <fullName evidence="12">Mercuric reductase</fullName>
    </submittedName>
</protein>
<evidence type="ECO:0000313" key="13">
    <source>
        <dbReference type="Proteomes" id="UP000642094"/>
    </source>
</evidence>
<dbReference type="InterPro" id="IPR012999">
    <property type="entry name" value="Pyr_OxRdtase_I_AS"/>
</dbReference>
<accession>A0ABR8A0U0</accession>
<dbReference type="InterPro" id="IPR016156">
    <property type="entry name" value="FAD/NAD-linked_Rdtase_dimer_sf"/>
</dbReference>
<evidence type="ECO:0000256" key="3">
    <source>
        <dbReference type="ARBA" id="ARBA00022630"/>
    </source>
</evidence>
<dbReference type="Pfam" id="PF02852">
    <property type="entry name" value="Pyr_redox_dim"/>
    <property type="match status" value="1"/>
</dbReference>
<dbReference type="Proteomes" id="UP000642094">
    <property type="component" value="Unassembled WGS sequence"/>
</dbReference>
<name>A0ABR8A0U0_9CYAN</name>
<organism evidence="12 13">
    <name type="scientific">Pseudanabaena mucicola FACHB-723</name>
    <dbReference type="NCBI Taxonomy" id="2692860"/>
    <lineage>
        <taxon>Bacteria</taxon>
        <taxon>Bacillati</taxon>
        <taxon>Cyanobacteriota</taxon>
        <taxon>Cyanophyceae</taxon>
        <taxon>Pseudanabaenales</taxon>
        <taxon>Pseudanabaenaceae</taxon>
        <taxon>Pseudanabaena</taxon>
    </lineage>
</organism>
<sequence length="523" mass="56820">MKNFYQDSNQDLDNYQSFLQPMDDYNQALLAEVHPSNWINPTPAPCYDLVVIGAGTAGLVVAAGAAGLKLGLKIALIEKHLMGGDCLNFGCVPSKCIIRSSRVAADIRDAAAFGIHPPSPIEIDFAAVMQRMRQLRSQISHHDSATRFQNLGVDVFFGSAKFINDHTVEVNDSQLRFKKAVIATGARAAHPQVTGLAETGYLTNETVFNLTERPQRLAVIGGGPIGCELAQAFQRLGCAVTLIHKNVHLLDCEDADAAEIIQTTLLREGIQVLLKAKLERVEQIGTEKVIHYQQDGVVKSVCVDQILVGAGRVPNVDGLNLEAADVKYDSHQGVMVNDYLQTSNPKIYAAGDICSSWKFTHAADAAARIVIKNTLFSPFGIGRSKVSDLVMPWVTFTDPEIAHVGMYAEDAIAKGIATSEIKIPFTSVDRAIFDGETEGFVKILHQQNYDRILGATIVARHAGEMISEISFAIASKQGLNSLSKVIHSYPTQADAIKKAADAYRKTLLTPRTQSILKILAKLS</sequence>
<keyword evidence="6 9" id="KW-0560">Oxidoreductase</keyword>
<evidence type="ECO:0000256" key="5">
    <source>
        <dbReference type="ARBA" id="ARBA00022857"/>
    </source>
</evidence>
<dbReference type="Pfam" id="PF07992">
    <property type="entry name" value="Pyr_redox_2"/>
    <property type="match status" value="1"/>
</dbReference>
<dbReference type="PROSITE" id="PS00076">
    <property type="entry name" value="PYRIDINE_REDOX_1"/>
    <property type="match status" value="1"/>
</dbReference>
<dbReference type="InterPro" id="IPR036188">
    <property type="entry name" value="FAD/NAD-bd_sf"/>
</dbReference>
<feature type="domain" description="FAD/NAD(P)-binding" evidence="11">
    <location>
        <begin position="47"/>
        <end position="365"/>
    </location>
</feature>
<keyword evidence="7" id="KW-1015">Disulfide bond</keyword>